<organism evidence="2 3">
    <name type="scientific">Methanobrevibacter arboriphilus</name>
    <dbReference type="NCBI Taxonomy" id="39441"/>
    <lineage>
        <taxon>Archaea</taxon>
        <taxon>Methanobacteriati</taxon>
        <taxon>Methanobacteriota</taxon>
        <taxon>Methanomada group</taxon>
        <taxon>Methanobacteria</taxon>
        <taxon>Methanobacteriales</taxon>
        <taxon>Methanobacteriaceae</taxon>
        <taxon>Methanobrevibacter</taxon>
    </lineage>
</organism>
<evidence type="ECO:0000313" key="3">
    <source>
        <dbReference type="Proteomes" id="UP000658733"/>
    </source>
</evidence>
<gene>
    <name evidence="2" type="ORF">ISP01_05000</name>
</gene>
<dbReference type="PANTHER" id="PTHR42188:SF1">
    <property type="entry name" value="23S RRNA-SPECIFIC ENDONUCLEASE VAPC20"/>
    <property type="match status" value="1"/>
</dbReference>
<dbReference type="SUPFAM" id="SSF88723">
    <property type="entry name" value="PIN domain-like"/>
    <property type="match status" value="1"/>
</dbReference>
<dbReference type="InterPro" id="IPR002716">
    <property type="entry name" value="PIN_dom"/>
</dbReference>
<sequence length="129" mass="14609">MIFIDSCYFIALSIKKDQWHNNAISLLDVIKEEDNCMVTDGVILETIAKVGYLGGGKKANIVYNNIKDNYTILTTNNLYDKAMVNHLKYDGSLSLVDVLIVEKMKELKAEKIISFDKDFDKVDGIARIK</sequence>
<dbReference type="PANTHER" id="PTHR42188">
    <property type="entry name" value="23S RRNA-SPECIFIC ENDONUCLEASE VAPC20"/>
    <property type="match status" value="1"/>
</dbReference>
<dbReference type="Pfam" id="PF01850">
    <property type="entry name" value="PIN"/>
    <property type="match status" value="1"/>
</dbReference>
<evidence type="ECO:0000259" key="1">
    <source>
        <dbReference type="Pfam" id="PF01850"/>
    </source>
</evidence>
<dbReference type="Gene3D" id="3.40.50.1010">
    <property type="entry name" value="5'-nuclease"/>
    <property type="match status" value="1"/>
</dbReference>
<dbReference type="GO" id="GO:0016075">
    <property type="term" value="P:rRNA catabolic process"/>
    <property type="evidence" value="ECO:0007669"/>
    <property type="project" value="TreeGrafter"/>
</dbReference>
<feature type="domain" description="PIN" evidence="1">
    <location>
        <begin position="2"/>
        <end position="124"/>
    </location>
</feature>
<dbReference type="EMBL" id="JADIIN010000041">
    <property type="protein sequence ID" value="MBF4468744.1"/>
    <property type="molecule type" value="Genomic_DNA"/>
</dbReference>
<dbReference type="RefSeq" id="WP_042701322.1">
    <property type="nucleotide sequence ID" value="NZ_JADIIN010000041.1"/>
</dbReference>
<dbReference type="AlphaFoldDB" id="A0A843ADG2"/>
<dbReference type="InterPro" id="IPR039018">
    <property type="entry name" value="VapC20-like"/>
</dbReference>
<accession>A0A843ADG2</accession>
<dbReference type="Proteomes" id="UP000658733">
    <property type="component" value="Unassembled WGS sequence"/>
</dbReference>
<protein>
    <submittedName>
        <fullName evidence="2">Type II toxin-antitoxin system VapC family toxin</fullName>
    </submittedName>
</protein>
<name>A0A843ADG2_METAZ</name>
<dbReference type="GO" id="GO:0004521">
    <property type="term" value="F:RNA endonuclease activity"/>
    <property type="evidence" value="ECO:0007669"/>
    <property type="project" value="InterPro"/>
</dbReference>
<comment type="caution">
    <text evidence="2">The sequence shown here is derived from an EMBL/GenBank/DDBJ whole genome shotgun (WGS) entry which is preliminary data.</text>
</comment>
<reference evidence="2" key="1">
    <citation type="submission" date="2020-10" db="EMBL/GenBank/DDBJ databases">
        <title>Dehalococcoides mccartyi of a TCE/Cr reducing biochatode.</title>
        <authorList>
            <person name="Matturro B."/>
        </authorList>
    </citation>
    <scope>NUCLEOTIDE SEQUENCE</scope>
    <source>
        <strain evidence="2">Bin4</strain>
    </source>
</reference>
<dbReference type="InterPro" id="IPR029060">
    <property type="entry name" value="PIN-like_dom_sf"/>
</dbReference>
<proteinExistence type="predicted"/>
<evidence type="ECO:0000313" key="2">
    <source>
        <dbReference type="EMBL" id="MBF4468744.1"/>
    </source>
</evidence>